<dbReference type="EMBL" id="UINC01076926">
    <property type="protein sequence ID" value="SVC16551.1"/>
    <property type="molecule type" value="Genomic_DNA"/>
</dbReference>
<evidence type="ECO:0000313" key="2">
    <source>
        <dbReference type="EMBL" id="SVC16551.1"/>
    </source>
</evidence>
<dbReference type="PANTHER" id="PTHR43031:SF1">
    <property type="entry name" value="PYRIDINE NUCLEOTIDE-DISULPHIDE OXIDOREDUCTASE"/>
    <property type="match status" value="1"/>
</dbReference>
<dbReference type="AlphaFoldDB" id="A0A382K1J9"/>
<feature type="domain" description="Rhodanese" evidence="1">
    <location>
        <begin position="15"/>
        <end position="106"/>
    </location>
</feature>
<dbReference type="SMART" id="SM00450">
    <property type="entry name" value="RHOD"/>
    <property type="match status" value="1"/>
</dbReference>
<accession>A0A382K1J9</accession>
<dbReference type="Pfam" id="PF00581">
    <property type="entry name" value="Rhodanese"/>
    <property type="match status" value="1"/>
</dbReference>
<evidence type="ECO:0000259" key="1">
    <source>
        <dbReference type="PROSITE" id="PS50206"/>
    </source>
</evidence>
<dbReference type="PANTHER" id="PTHR43031">
    <property type="entry name" value="FAD-DEPENDENT OXIDOREDUCTASE"/>
    <property type="match status" value="1"/>
</dbReference>
<dbReference type="PROSITE" id="PS50206">
    <property type="entry name" value="RHODANESE_3"/>
    <property type="match status" value="1"/>
</dbReference>
<protein>
    <recommendedName>
        <fullName evidence="1">Rhodanese domain-containing protein</fullName>
    </recommendedName>
</protein>
<sequence length="106" mass="12448">MSDLNQQKWRSQLESEEDFIILDVRTSEEFEQLKLPNSTNIDFYNPQNFIQELEKLDKNKSYYVYCRTGSRSANTCVLMKEMGFSKTYNLLGGITEWEGDVEGQNK</sequence>
<dbReference type="InterPro" id="IPR036873">
    <property type="entry name" value="Rhodanese-like_dom_sf"/>
</dbReference>
<dbReference type="SUPFAM" id="SSF52821">
    <property type="entry name" value="Rhodanese/Cell cycle control phosphatase"/>
    <property type="match status" value="1"/>
</dbReference>
<dbReference type="InterPro" id="IPR050229">
    <property type="entry name" value="GlpE_sulfurtransferase"/>
</dbReference>
<dbReference type="Gene3D" id="3.40.250.10">
    <property type="entry name" value="Rhodanese-like domain"/>
    <property type="match status" value="1"/>
</dbReference>
<organism evidence="2">
    <name type="scientific">marine metagenome</name>
    <dbReference type="NCBI Taxonomy" id="408172"/>
    <lineage>
        <taxon>unclassified sequences</taxon>
        <taxon>metagenomes</taxon>
        <taxon>ecological metagenomes</taxon>
    </lineage>
</organism>
<gene>
    <name evidence="2" type="ORF">METZ01_LOCUS269405</name>
</gene>
<dbReference type="CDD" id="cd00158">
    <property type="entry name" value="RHOD"/>
    <property type="match status" value="1"/>
</dbReference>
<name>A0A382K1J9_9ZZZZ</name>
<proteinExistence type="predicted"/>
<reference evidence="2" key="1">
    <citation type="submission" date="2018-05" db="EMBL/GenBank/DDBJ databases">
        <authorList>
            <person name="Lanie J.A."/>
            <person name="Ng W.-L."/>
            <person name="Kazmierczak K.M."/>
            <person name="Andrzejewski T.M."/>
            <person name="Davidsen T.M."/>
            <person name="Wayne K.J."/>
            <person name="Tettelin H."/>
            <person name="Glass J.I."/>
            <person name="Rusch D."/>
            <person name="Podicherti R."/>
            <person name="Tsui H.-C.T."/>
            <person name="Winkler M.E."/>
        </authorList>
    </citation>
    <scope>NUCLEOTIDE SEQUENCE</scope>
</reference>
<dbReference type="InterPro" id="IPR001763">
    <property type="entry name" value="Rhodanese-like_dom"/>
</dbReference>